<organism evidence="2 3">
    <name type="scientific">Citrus x changshan-huyou</name>
    <dbReference type="NCBI Taxonomy" id="2935761"/>
    <lineage>
        <taxon>Eukaryota</taxon>
        <taxon>Viridiplantae</taxon>
        <taxon>Streptophyta</taxon>
        <taxon>Embryophyta</taxon>
        <taxon>Tracheophyta</taxon>
        <taxon>Spermatophyta</taxon>
        <taxon>Magnoliopsida</taxon>
        <taxon>eudicotyledons</taxon>
        <taxon>Gunneridae</taxon>
        <taxon>Pentapetalae</taxon>
        <taxon>rosids</taxon>
        <taxon>malvids</taxon>
        <taxon>Sapindales</taxon>
        <taxon>Rutaceae</taxon>
        <taxon>Aurantioideae</taxon>
        <taxon>Citrus</taxon>
    </lineage>
</organism>
<dbReference type="AlphaFoldDB" id="A0AAP0MBD0"/>
<proteinExistence type="predicted"/>
<keyword evidence="1" id="KW-1133">Transmembrane helix</keyword>
<gene>
    <name evidence="2" type="ORF">WN944_016107</name>
</gene>
<keyword evidence="1" id="KW-0472">Membrane</keyword>
<feature type="transmembrane region" description="Helical" evidence="1">
    <location>
        <begin position="6"/>
        <end position="27"/>
    </location>
</feature>
<evidence type="ECO:0000313" key="2">
    <source>
        <dbReference type="EMBL" id="KAK9200908.1"/>
    </source>
</evidence>
<evidence type="ECO:0000256" key="1">
    <source>
        <dbReference type="SAM" id="Phobius"/>
    </source>
</evidence>
<dbReference type="Proteomes" id="UP001428341">
    <property type="component" value="Unassembled WGS sequence"/>
</dbReference>
<accession>A0AAP0MBD0</accession>
<evidence type="ECO:0000313" key="3">
    <source>
        <dbReference type="Proteomes" id="UP001428341"/>
    </source>
</evidence>
<keyword evidence="1" id="KW-0812">Transmembrane</keyword>
<keyword evidence="3" id="KW-1185">Reference proteome</keyword>
<name>A0AAP0MBD0_9ROSI</name>
<comment type="caution">
    <text evidence="2">The sequence shown here is derived from an EMBL/GenBank/DDBJ whole genome shotgun (WGS) entry which is preliminary data.</text>
</comment>
<reference evidence="2 3" key="1">
    <citation type="submission" date="2024-05" db="EMBL/GenBank/DDBJ databases">
        <title>Haplotype-resolved chromosome-level genome assembly of Huyou (Citrus changshanensis).</title>
        <authorList>
            <person name="Miao C."/>
            <person name="Chen W."/>
            <person name="Wu Y."/>
            <person name="Wang L."/>
            <person name="Zhao S."/>
            <person name="Grierson D."/>
            <person name="Xu C."/>
            <person name="Chen K."/>
        </authorList>
    </citation>
    <scope>NUCLEOTIDE SEQUENCE [LARGE SCALE GENOMIC DNA]</scope>
    <source>
        <strain evidence="2">01-14</strain>
        <tissue evidence="2">Leaf</tissue>
    </source>
</reference>
<protein>
    <submittedName>
        <fullName evidence="2">Uncharacterized protein</fullName>
    </submittedName>
</protein>
<sequence>MNQFNTSSFLYLLYFQLYSIFVQRLYLQQWYQSKVKKTAVKDNSL</sequence>
<dbReference type="EMBL" id="JBCGBO010000005">
    <property type="protein sequence ID" value="KAK9200908.1"/>
    <property type="molecule type" value="Genomic_DNA"/>
</dbReference>